<proteinExistence type="predicted"/>
<keyword evidence="2" id="KW-1185">Reference proteome</keyword>
<sequence length="66" mass="7790">MTHPRTSLARYQPYTPMNDAELRHKAAKLWHETGTVMIKPEWIHNAFDGQHMKNVAEKMFGKRRAQ</sequence>
<dbReference type="OrthoDB" id="7364813at2"/>
<organism evidence="1 2">
    <name type="scientific">Micavibrio aeruginosavorus (strain ARL-13)</name>
    <dbReference type="NCBI Taxonomy" id="856793"/>
    <lineage>
        <taxon>Bacteria</taxon>
        <taxon>Pseudomonadati</taxon>
        <taxon>Bdellovibrionota</taxon>
        <taxon>Bdellovibrionia</taxon>
        <taxon>Bdellovibrionales</taxon>
        <taxon>Pseudobdellovibrionaceae</taxon>
        <taxon>Micavibrio</taxon>
    </lineage>
</organism>
<dbReference type="KEGG" id="mai:MICA_571"/>
<gene>
    <name evidence="1" type="ordered locus">MICA_571</name>
</gene>
<dbReference type="AlphaFoldDB" id="G2KMX6"/>
<evidence type="ECO:0000313" key="2">
    <source>
        <dbReference type="Proteomes" id="UP000009286"/>
    </source>
</evidence>
<dbReference type="HOGENOM" id="CLU_2826263_0_0_5"/>
<dbReference type="Proteomes" id="UP000009286">
    <property type="component" value="Chromosome"/>
</dbReference>
<dbReference type="EMBL" id="CP002382">
    <property type="protein sequence ID" value="AEP08908.1"/>
    <property type="molecule type" value="Genomic_DNA"/>
</dbReference>
<reference evidence="1 2" key="1">
    <citation type="journal article" date="2011" name="BMC Genomics">
        <title>Genomic insights into an obligate epibiotic bacterial predator: Micavibrio aeruginosavorus ARL-13.</title>
        <authorList>
            <person name="Wang Z."/>
            <person name="Kadouri D."/>
            <person name="Wu M."/>
        </authorList>
    </citation>
    <scope>NUCLEOTIDE SEQUENCE [LARGE SCALE GENOMIC DNA]</scope>
    <source>
        <strain evidence="1 2">ARL-13</strain>
    </source>
</reference>
<dbReference type="STRING" id="856793.MICA_571"/>
<evidence type="ECO:0000313" key="1">
    <source>
        <dbReference type="EMBL" id="AEP08908.1"/>
    </source>
</evidence>
<accession>G2KMX6</accession>
<protein>
    <submittedName>
        <fullName evidence="1">Uncharacterized protein</fullName>
    </submittedName>
</protein>
<name>G2KMX6_MICAA</name>
<dbReference type="RefSeq" id="WP_014102131.1">
    <property type="nucleotide sequence ID" value="NC_016026.1"/>
</dbReference>